<dbReference type="NCBIfam" id="TIGR00558">
    <property type="entry name" value="pdxH"/>
    <property type="match status" value="1"/>
</dbReference>
<dbReference type="HAMAP" id="MF_01629">
    <property type="entry name" value="PdxH"/>
    <property type="match status" value="1"/>
</dbReference>
<dbReference type="NCBIfam" id="NF004231">
    <property type="entry name" value="PRK05679.1"/>
    <property type="match status" value="1"/>
</dbReference>
<evidence type="ECO:0000256" key="3">
    <source>
        <dbReference type="ARBA" id="ARBA00022643"/>
    </source>
</evidence>
<protein>
    <recommendedName>
        <fullName evidence="5">Pyridoxine/pyridoxamine 5'-phosphate oxidase</fullName>
        <ecNumber evidence="5">1.4.3.5</ecNumber>
    </recommendedName>
    <alternativeName>
        <fullName evidence="5">PNP/PMP oxidase</fullName>
        <shortName evidence="5">PNPOx</shortName>
    </alternativeName>
    <alternativeName>
        <fullName evidence="5">Pyridoxal 5'-phosphate synthase</fullName>
    </alternativeName>
</protein>
<evidence type="ECO:0000313" key="8">
    <source>
        <dbReference type="EMBL" id="CDZ91094.1"/>
    </source>
</evidence>
<keyword evidence="2 5" id="KW-0285">Flavoprotein</keyword>
<gene>
    <name evidence="5 8" type="primary">pdxH</name>
    <name evidence="8" type="ORF">RHRU231_800021</name>
</gene>
<evidence type="ECO:0000313" key="9">
    <source>
        <dbReference type="Proteomes" id="UP000042997"/>
    </source>
</evidence>
<dbReference type="OrthoDB" id="9780392at2"/>
<dbReference type="eggNOG" id="COG0259">
    <property type="taxonomic scope" value="Bacteria"/>
</dbReference>
<comment type="function">
    <text evidence="5">Catalyzes the oxidation of either pyridoxine 5'-phosphate (PNP) or pyridoxamine 5'-phosphate (PMP) into pyridoxal 5'-phosphate (PLP).</text>
</comment>
<dbReference type="Gene3D" id="2.30.110.10">
    <property type="entry name" value="Electron Transport, Fmn-binding Protein, Chain A"/>
    <property type="match status" value="1"/>
</dbReference>
<feature type="binding site" evidence="5">
    <location>
        <position position="101"/>
    </location>
    <ligand>
        <name>substrate</name>
    </ligand>
</feature>
<comment type="pathway">
    <text evidence="5">Cofactor metabolism; pyridoxal 5'-phosphate salvage; pyridoxal 5'-phosphate from pyridoxamine 5'-phosphate: step 1/1.</text>
</comment>
<proteinExistence type="inferred from homology"/>
<accession>A0A098BQV2</accession>
<dbReference type="InterPro" id="IPR019740">
    <property type="entry name" value="Pyridox_Oxase_CS"/>
</dbReference>
<feature type="binding site" evidence="5">
    <location>
        <position position="118"/>
    </location>
    <ligand>
        <name>FMN</name>
        <dbReference type="ChEBI" id="CHEBI:58210"/>
    </ligand>
</feature>
<dbReference type="PANTHER" id="PTHR10851">
    <property type="entry name" value="PYRIDOXINE-5-PHOSPHATE OXIDASE"/>
    <property type="match status" value="1"/>
</dbReference>
<evidence type="ECO:0000259" key="6">
    <source>
        <dbReference type="Pfam" id="PF01243"/>
    </source>
</evidence>
<dbReference type="AlphaFoldDB" id="A0A098BQV2"/>
<dbReference type="InterPro" id="IPR019576">
    <property type="entry name" value="Pyridoxamine_oxidase_dimer_C"/>
</dbReference>
<evidence type="ECO:0000256" key="5">
    <source>
        <dbReference type="HAMAP-Rule" id="MF_01629"/>
    </source>
</evidence>
<dbReference type="InterPro" id="IPR000659">
    <property type="entry name" value="Pyridox_Oxase"/>
</dbReference>
<sequence>MSSIVSTDPRPGAENAEGLPPSAAEHADLASMRVDYTPAGPQGASAVDEDLEPEWLTDGWLPVLRRWLRDAAAAGLPEPNAMVLGTVDEHGRPVTRTVLCKGVDADGVAFFTNYDSDKGRQLAATPYASATFTWVPIFRQVTVRGPVERVGAQETAEYWHSRPRGSRLGAWASQQSRPIESRAALEHALVEVAERYGMDAEIPVPPHWGGLRIRPESVEFWQGRPNRLHNRVRTRLVDGRWLTERLQP</sequence>
<organism evidence="8 9">
    <name type="scientific">Rhodococcus ruber</name>
    <dbReference type="NCBI Taxonomy" id="1830"/>
    <lineage>
        <taxon>Bacteria</taxon>
        <taxon>Bacillati</taxon>
        <taxon>Actinomycetota</taxon>
        <taxon>Actinomycetes</taxon>
        <taxon>Mycobacteriales</taxon>
        <taxon>Nocardiaceae</taxon>
        <taxon>Rhodococcus</taxon>
    </lineage>
</organism>
<feature type="binding site" evidence="5">
    <location>
        <position position="140"/>
    </location>
    <ligand>
        <name>FMN</name>
        <dbReference type="ChEBI" id="CHEBI:58210"/>
    </ligand>
</feature>
<dbReference type="InterPro" id="IPR012349">
    <property type="entry name" value="Split_barrel_FMN-bd"/>
</dbReference>
<keyword evidence="5" id="KW-0664">Pyridoxine biosynthesis</keyword>
<dbReference type="Pfam" id="PF01243">
    <property type="entry name" value="PNPOx_N"/>
    <property type="match status" value="1"/>
</dbReference>
<feature type="domain" description="Pyridoxamine 5'-phosphate oxidase N-terminal" evidence="6">
    <location>
        <begin position="69"/>
        <end position="193"/>
    </location>
</feature>
<feature type="binding site" evidence="5">
    <location>
        <position position="158"/>
    </location>
    <ligand>
        <name>substrate</name>
    </ligand>
</feature>
<dbReference type="GO" id="GO:0010181">
    <property type="term" value="F:FMN binding"/>
    <property type="evidence" value="ECO:0007669"/>
    <property type="project" value="UniProtKB-UniRule"/>
</dbReference>
<evidence type="ECO:0000256" key="2">
    <source>
        <dbReference type="ARBA" id="ARBA00022630"/>
    </source>
</evidence>
<dbReference type="PROSITE" id="PS01064">
    <property type="entry name" value="PYRIDOX_OXIDASE"/>
    <property type="match status" value="1"/>
</dbReference>
<dbReference type="EC" id="1.4.3.5" evidence="5"/>
<feature type="domain" description="Pyridoxine 5'-phosphate oxidase dimerisation C-terminal" evidence="7">
    <location>
        <begin position="208"/>
        <end position="248"/>
    </location>
</feature>
<dbReference type="EMBL" id="CCSD01000095">
    <property type="protein sequence ID" value="CDZ91094.1"/>
    <property type="molecule type" value="Genomic_DNA"/>
</dbReference>
<name>A0A098BQV2_9NOCA</name>
<feature type="binding site" evidence="5">
    <location>
        <position position="166"/>
    </location>
    <ligand>
        <name>substrate</name>
    </ligand>
</feature>
<comment type="caution">
    <text evidence="5">Lacks conserved residue(s) required for the propagation of feature annotation.</text>
</comment>
<comment type="subunit">
    <text evidence="5">Homodimer.</text>
</comment>
<feature type="binding site" evidence="5">
    <location>
        <begin position="175"/>
        <end position="176"/>
    </location>
    <ligand>
        <name>FMN</name>
        <dbReference type="ChEBI" id="CHEBI:58210"/>
    </ligand>
</feature>
<evidence type="ECO:0000259" key="7">
    <source>
        <dbReference type="Pfam" id="PF10590"/>
    </source>
</evidence>
<feature type="binding site" evidence="5">
    <location>
        <position position="231"/>
    </location>
    <ligand>
        <name>FMN</name>
        <dbReference type="ChEBI" id="CHEBI:58210"/>
    </ligand>
</feature>
<comment type="catalytic activity">
    <reaction evidence="5">
        <text>pyridoxamine 5'-phosphate + O2 + H2O = pyridoxal 5'-phosphate + H2O2 + NH4(+)</text>
        <dbReference type="Rhea" id="RHEA:15817"/>
        <dbReference type="ChEBI" id="CHEBI:15377"/>
        <dbReference type="ChEBI" id="CHEBI:15379"/>
        <dbReference type="ChEBI" id="CHEBI:16240"/>
        <dbReference type="ChEBI" id="CHEBI:28938"/>
        <dbReference type="ChEBI" id="CHEBI:58451"/>
        <dbReference type="ChEBI" id="CHEBI:597326"/>
        <dbReference type="EC" id="1.4.3.5"/>
    </reaction>
</comment>
<evidence type="ECO:0000256" key="4">
    <source>
        <dbReference type="ARBA" id="ARBA00023002"/>
    </source>
</evidence>
<feature type="binding site" evidence="5">
    <location>
        <position position="221"/>
    </location>
    <ligand>
        <name>FMN</name>
        <dbReference type="ChEBI" id="CHEBI:58210"/>
    </ligand>
</feature>
<evidence type="ECO:0000256" key="1">
    <source>
        <dbReference type="ARBA" id="ARBA00007301"/>
    </source>
</evidence>
<feature type="binding site" evidence="5">
    <location>
        <begin position="227"/>
        <end position="229"/>
    </location>
    <ligand>
        <name>substrate</name>
    </ligand>
</feature>
<keyword evidence="3 5" id="KW-0288">FMN</keyword>
<dbReference type="Pfam" id="PF10590">
    <property type="entry name" value="PNP_phzG_C"/>
    <property type="match status" value="1"/>
</dbReference>
<keyword evidence="4 5" id="KW-0560">Oxidoreductase</keyword>
<comment type="catalytic activity">
    <reaction evidence="5">
        <text>pyridoxine 5'-phosphate + O2 = pyridoxal 5'-phosphate + H2O2</text>
        <dbReference type="Rhea" id="RHEA:15149"/>
        <dbReference type="ChEBI" id="CHEBI:15379"/>
        <dbReference type="ChEBI" id="CHEBI:16240"/>
        <dbReference type="ChEBI" id="CHEBI:58589"/>
        <dbReference type="ChEBI" id="CHEBI:597326"/>
        <dbReference type="EC" id="1.4.3.5"/>
    </reaction>
</comment>
<feature type="binding site" evidence="5">
    <location>
        <begin position="96"/>
        <end position="101"/>
    </location>
    <ligand>
        <name>FMN</name>
        <dbReference type="ChEBI" id="CHEBI:58210"/>
    </ligand>
</feature>
<comment type="cofactor">
    <cofactor evidence="5">
        <name>FMN</name>
        <dbReference type="ChEBI" id="CHEBI:58210"/>
    </cofactor>
    <text evidence="5">Binds 1 FMN per subunit.</text>
</comment>
<dbReference type="PANTHER" id="PTHR10851:SF0">
    <property type="entry name" value="PYRIDOXINE-5'-PHOSPHATE OXIDASE"/>
    <property type="match status" value="1"/>
</dbReference>
<comment type="similarity">
    <text evidence="1 5">Belongs to the pyridoxamine 5'-phosphate oxidase family.</text>
</comment>
<dbReference type="SUPFAM" id="SSF50475">
    <property type="entry name" value="FMN-binding split barrel"/>
    <property type="match status" value="1"/>
</dbReference>
<dbReference type="InterPro" id="IPR011576">
    <property type="entry name" value="Pyridox_Oxase_N"/>
</dbReference>
<comment type="pathway">
    <text evidence="5">Cofactor metabolism; pyridoxal 5'-phosphate salvage; pyridoxal 5'-phosphate from pyridoxine 5'-phosphate: step 1/1.</text>
</comment>
<dbReference type="UniPathway" id="UPA01068">
    <property type="reaction ID" value="UER00304"/>
</dbReference>
<dbReference type="Proteomes" id="UP000042997">
    <property type="component" value="Unassembled WGS sequence"/>
</dbReference>
<dbReference type="GO" id="GO:0004733">
    <property type="term" value="F:pyridoxamine phosphate oxidase activity"/>
    <property type="evidence" value="ECO:0007669"/>
    <property type="project" value="UniProtKB-UniRule"/>
</dbReference>
<feature type="binding site" evidence="5">
    <location>
        <position position="162"/>
    </location>
    <ligand>
        <name>substrate</name>
    </ligand>
</feature>
<reference evidence="8 9" key="1">
    <citation type="journal article" date="2014" name="Genome Announc.">
        <title>Draft Genome Sequence of Propane- and Butane-Oxidizing Actinobacterium Rhodococcus ruber IEGM 231.</title>
        <authorList>
            <person name="Ivshina I.B."/>
            <person name="Kuyukina M.S."/>
            <person name="Krivoruchko A.V."/>
            <person name="Barbe V."/>
            <person name="Fischer C."/>
        </authorList>
    </citation>
    <scope>NUCLEOTIDE SEQUENCE [LARGE SCALE GENOMIC DNA]</scope>
</reference>
<feature type="binding site" evidence="5">
    <location>
        <begin position="111"/>
        <end position="112"/>
    </location>
    <ligand>
        <name>FMN</name>
        <dbReference type="ChEBI" id="CHEBI:58210"/>
    </ligand>
</feature>
<dbReference type="GO" id="GO:0008615">
    <property type="term" value="P:pyridoxine biosynthetic process"/>
    <property type="evidence" value="ECO:0007669"/>
    <property type="project" value="UniProtKB-UniRule"/>
</dbReference>